<evidence type="ECO:0000256" key="1">
    <source>
        <dbReference type="ARBA" id="ARBA00008814"/>
    </source>
</evidence>
<dbReference type="PANTHER" id="PTHR30535">
    <property type="entry name" value="VITAMIN B12-BINDING PROTEIN"/>
    <property type="match status" value="1"/>
</dbReference>
<dbReference type="PROSITE" id="PS50983">
    <property type="entry name" value="FE_B12_PBP"/>
    <property type="match status" value="1"/>
</dbReference>
<dbReference type="PROSITE" id="PS51257">
    <property type="entry name" value="PROKAR_LIPOPROTEIN"/>
    <property type="match status" value="1"/>
</dbReference>
<name>A0ABP9CWE2_9ACTN</name>
<evidence type="ECO:0000313" key="4">
    <source>
        <dbReference type="EMBL" id="GAA4820336.1"/>
    </source>
</evidence>
<evidence type="ECO:0000259" key="3">
    <source>
        <dbReference type="PROSITE" id="PS50983"/>
    </source>
</evidence>
<sequence length="340" mass="36137">MNFRRCLTCFLPAAALAAAAVLLSGCGAQVQDTPAAAAAGYPVTVTNCGVEKTFDAPPERVVVNDINMTEMMFALGLEDRMAGYILSDAKVDNSAVSPWNDEFAATPRLGTKINKELVQGADADLVFAGWNYGFTDTSGVTPQSLENVGIASYVLTESCRQGESSARGIMDPIEALYTDITNLGRIFGVEDRARDLVDGYKQTIADAQATIPADEPAPRVFLYDGGTDQPLTVGANAAANDVITRAGGVNIFGELDDSWTSVSFAAAADRDPEVILINDYGNTTVDAKEEFLRNHPLMSTTTAVREGNFYALTYPQLTEGPQNPQAIADFAAYLGSLDAS</sequence>
<dbReference type="CDD" id="cd01148">
    <property type="entry name" value="TroA_a"/>
    <property type="match status" value="1"/>
</dbReference>
<keyword evidence="5" id="KW-1185">Reference proteome</keyword>
<dbReference type="SUPFAM" id="SSF53807">
    <property type="entry name" value="Helical backbone' metal receptor"/>
    <property type="match status" value="1"/>
</dbReference>
<organism evidence="4 5">
    <name type="scientific">Tomitella cavernea</name>
    <dbReference type="NCBI Taxonomy" id="1387982"/>
    <lineage>
        <taxon>Bacteria</taxon>
        <taxon>Bacillati</taxon>
        <taxon>Actinomycetota</taxon>
        <taxon>Actinomycetes</taxon>
        <taxon>Mycobacteriales</taxon>
        <taxon>Tomitella</taxon>
    </lineage>
</organism>
<gene>
    <name evidence="4" type="ORF">GCM10023353_30210</name>
</gene>
<dbReference type="PANTHER" id="PTHR30535:SF7">
    <property type="entry name" value="IRON(III) DICITRATE-BINDING PROTEIN"/>
    <property type="match status" value="1"/>
</dbReference>
<dbReference type="Proteomes" id="UP001500839">
    <property type="component" value="Unassembled WGS sequence"/>
</dbReference>
<accession>A0ABP9CWE2</accession>
<proteinExistence type="inferred from homology"/>
<keyword evidence="2" id="KW-0732">Signal</keyword>
<protein>
    <submittedName>
        <fullName evidence="4">ABC transporter substrate-binding protein</fullName>
    </submittedName>
</protein>
<reference evidence="5" key="1">
    <citation type="journal article" date="2019" name="Int. J. Syst. Evol. Microbiol.">
        <title>The Global Catalogue of Microorganisms (GCM) 10K type strain sequencing project: providing services to taxonomists for standard genome sequencing and annotation.</title>
        <authorList>
            <consortium name="The Broad Institute Genomics Platform"/>
            <consortium name="The Broad Institute Genome Sequencing Center for Infectious Disease"/>
            <person name="Wu L."/>
            <person name="Ma J."/>
        </authorList>
    </citation>
    <scope>NUCLEOTIDE SEQUENCE [LARGE SCALE GENOMIC DNA]</scope>
    <source>
        <strain evidence="5">JCM 18542</strain>
    </source>
</reference>
<dbReference type="InterPro" id="IPR050902">
    <property type="entry name" value="ABC_Transporter_SBP"/>
</dbReference>
<comment type="caution">
    <text evidence="4">The sequence shown here is derived from an EMBL/GenBank/DDBJ whole genome shotgun (WGS) entry which is preliminary data.</text>
</comment>
<evidence type="ECO:0000256" key="2">
    <source>
        <dbReference type="SAM" id="SignalP"/>
    </source>
</evidence>
<feature type="chain" id="PRO_5045313794" evidence="2">
    <location>
        <begin position="31"/>
        <end position="340"/>
    </location>
</feature>
<dbReference type="RefSeq" id="WP_200175791.1">
    <property type="nucleotide sequence ID" value="NZ_BAABKQ010000001.1"/>
</dbReference>
<dbReference type="Pfam" id="PF01497">
    <property type="entry name" value="Peripla_BP_2"/>
    <property type="match status" value="1"/>
</dbReference>
<dbReference type="EMBL" id="BAABKQ010000001">
    <property type="protein sequence ID" value="GAA4820336.1"/>
    <property type="molecule type" value="Genomic_DNA"/>
</dbReference>
<comment type="similarity">
    <text evidence="1">Belongs to the bacterial solute-binding protein 8 family.</text>
</comment>
<dbReference type="InterPro" id="IPR002491">
    <property type="entry name" value="ABC_transptr_periplasmic_BD"/>
</dbReference>
<feature type="domain" description="Fe/B12 periplasmic-binding" evidence="3">
    <location>
        <begin position="60"/>
        <end position="340"/>
    </location>
</feature>
<feature type="signal peptide" evidence="2">
    <location>
        <begin position="1"/>
        <end position="30"/>
    </location>
</feature>
<evidence type="ECO:0000313" key="5">
    <source>
        <dbReference type="Proteomes" id="UP001500839"/>
    </source>
</evidence>
<dbReference type="Gene3D" id="3.40.50.1980">
    <property type="entry name" value="Nitrogenase molybdenum iron protein domain"/>
    <property type="match status" value="2"/>
</dbReference>